<dbReference type="SUPFAM" id="SSF55347">
    <property type="entry name" value="Glyceraldehyde-3-phosphate dehydrogenase-like, C-terminal domain"/>
    <property type="match status" value="1"/>
</dbReference>
<dbReference type="InterPro" id="IPR052515">
    <property type="entry name" value="Gfo/Idh/MocA_Oxidoreductase"/>
</dbReference>
<dbReference type="Pfam" id="PF01408">
    <property type="entry name" value="GFO_IDH_MocA"/>
    <property type="match status" value="1"/>
</dbReference>
<dbReference type="EMBL" id="WHOD01000059">
    <property type="protein sequence ID" value="NOU94616.1"/>
    <property type="molecule type" value="Genomic_DNA"/>
</dbReference>
<evidence type="ECO:0000313" key="3">
    <source>
        <dbReference type="EMBL" id="NOU94616.1"/>
    </source>
</evidence>
<name>A0A972GPP5_9BACL</name>
<dbReference type="PANTHER" id="PTHR43249:SF1">
    <property type="entry name" value="D-GLUCOSIDE 3-DEHYDROGENASE"/>
    <property type="match status" value="1"/>
</dbReference>
<feature type="domain" description="Gfo/Idh/MocA-like oxidoreductase N-terminal" evidence="1">
    <location>
        <begin position="4"/>
        <end position="123"/>
    </location>
</feature>
<evidence type="ECO:0000259" key="1">
    <source>
        <dbReference type="Pfam" id="PF01408"/>
    </source>
</evidence>
<protein>
    <submittedName>
        <fullName evidence="3">Gfo/Idh/MocA family oxidoreductase</fullName>
    </submittedName>
</protein>
<dbReference type="InterPro" id="IPR036291">
    <property type="entry name" value="NAD(P)-bd_dom_sf"/>
</dbReference>
<dbReference type="Proteomes" id="UP000641588">
    <property type="component" value="Unassembled WGS sequence"/>
</dbReference>
<gene>
    <name evidence="3" type="ORF">GC093_15505</name>
</gene>
<evidence type="ECO:0000313" key="4">
    <source>
        <dbReference type="Proteomes" id="UP000641588"/>
    </source>
</evidence>
<keyword evidence="4" id="KW-1185">Reference proteome</keyword>
<dbReference type="AlphaFoldDB" id="A0A972GPP5"/>
<dbReference type="Gene3D" id="3.30.360.10">
    <property type="entry name" value="Dihydrodipicolinate Reductase, domain 2"/>
    <property type="match status" value="1"/>
</dbReference>
<reference evidence="3" key="1">
    <citation type="submission" date="2019-10" db="EMBL/GenBank/DDBJ databases">
        <title>Description of Paenibacillus glebae sp. nov.</title>
        <authorList>
            <person name="Carlier A."/>
            <person name="Qi S."/>
        </authorList>
    </citation>
    <scope>NUCLEOTIDE SEQUENCE</scope>
    <source>
        <strain evidence="3">LMG 31456</strain>
    </source>
</reference>
<dbReference type="PANTHER" id="PTHR43249">
    <property type="entry name" value="UDP-N-ACETYL-2-AMINO-2-DEOXY-D-GLUCURONATE OXIDASE"/>
    <property type="match status" value="1"/>
</dbReference>
<accession>A0A972GPP5</accession>
<evidence type="ECO:0000259" key="2">
    <source>
        <dbReference type="Pfam" id="PF22725"/>
    </source>
</evidence>
<comment type="caution">
    <text evidence="3">The sequence shown here is derived from an EMBL/GenBank/DDBJ whole genome shotgun (WGS) entry which is preliminary data.</text>
</comment>
<proteinExistence type="predicted"/>
<dbReference type="InterPro" id="IPR000683">
    <property type="entry name" value="Gfo/Idh/MocA-like_OxRdtase_N"/>
</dbReference>
<dbReference type="RefSeq" id="WP_171652832.1">
    <property type="nucleotide sequence ID" value="NZ_WHOD01000059.1"/>
</dbReference>
<sequence length="329" mass="35966">MEQVRWAIIGAGDVVERRVANALQTAKGSVLQAAVRRNEEKLRVFAEKFGVPKAYTDVSQVWSDPEIDAVYIATPVVLHAEHVIEAARHGKHVLCEKPMAIKAEFGVEMIEACKENNVKLGIAYYRRYYPKIRKLKELLDAGAIGQAVYARAQFSGKSDHAASERAWLLQPEISGGGALMDVGSHVLDLLCFSLGRPQQVTALTGNIAQDLQVEDTASLLVRFASGCHASVHASFSTAVGNQLEIFGTEGKLTMRSIEDPELEWTNGAGEVRKFELPKHPNMNVPMIEDFIEEIAGRSHYLCPGVEGILSSNIMAAAYLSAAEGRHVTI</sequence>
<dbReference type="Pfam" id="PF22725">
    <property type="entry name" value="GFO_IDH_MocA_C3"/>
    <property type="match status" value="1"/>
</dbReference>
<dbReference type="Gene3D" id="3.40.50.720">
    <property type="entry name" value="NAD(P)-binding Rossmann-like Domain"/>
    <property type="match status" value="1"/>
</dbReference>
<organism evidence="3 4">
    <name type="scientific">Paenibacillus foliorum</name>
    <dbReference type="NCBI Taxonomy" id="2654974"/>
    <lineage>
        <taxon>Bacteria</taxon>
        <taxon>Bacillati</taxon>
        <taxon>Bacillota</taxon>
        <taxon>Bacilli</taxon>
        <taxon>Bacillales</taxon>
        <taxon>Paenibacillaceae</taxon>
        <taxon>Paenibacillus</taxon>
    </lineage>
</organism>
<feature type="domain" description="GFO/IDH/MocA-like oxidoreductase" evidence="2">
    <location>
        <begin position="132"/>
        <end position="252"/>
    </location>
</feature>
<dbReference type="SUPFAM" id="SSF51735">
    <property type="entry name" value="NAD(P)-binding Rossmann-fold domains"/>
    <property type="match status" value="1"/>
</dbReference>
<dbReference type="GO" id="GO:0000166">
    <property type="term" value="F:nucleotide binding"/>
    <property type="evidence" value="ECO:0007669"/>
    <property type="project" value="InterPro"/>
</dbReference>
<dbReference type="InterPro" id="IPR055170">
    <property type="entry name" value="GFO_IDH_MocA-like_dom"/>
</dbReference>